<name>A0A0R3MP51_9BRAD</name>
<organism evidence="1 2">
    <name type="scientific">Bradyrhizobium retamae</name>
    <dbReference type="NCBI Taxonomy" id="1300035"/>
    <lineage>
        <taxon>Bacteria</taxon>
        <taxon>Pseudomonadati</taxon>
        <taxon>Pseudomonadota</taxon>
        <taxon>Alphaproteobacteria</taxon>
        <taxon>Hyphomicrobiales</taxon>
        <taxon>Nitrobacteraceae</taxon>
        <taxon>Bradyrhizobium</taxon>
    </lineage>
</organism>
<accession>A0A0R3MP51</accession>
<keyword evidence="2" id="KW-1185">Reference proteome</keyword>
<gene>
    <name evidence="1" type="ORF">CQ13_07785</name>
</gene>
<evidence type="ECO:0000313" key="2">
    <source>
        <dbReference type="Proteomes" id="UP000052023"/>
    </source>
</evidence>
<comment type="caution">
    <text evidence="1">The sequence shown here is derived from an EMBL/GenBank/DDBJ whole genome shotgun (WGS) entry which is preliminary data.</text>
</comment>
<dbReference type="EMBL" id="LLYA01000170">
    <property type="protein sequence ID" value="KRR21927.1"/>
    <property type="molecule type" value="Genomic_DNA"/>
</dbReference>
<reference evidence="1 2" key="1">
    <citation type="submission" date="2014-03" db="EMBL/GenBank/DDBJ databases">
        <title>Bradyrhizobium valentinum sp. nov., isolated from effective nodules of Lupinus mariae-josephae, a lupine endemic of basic-lime soils in Eastern Spain.</title>
        <authorList>
            <person name="Duran D."/>
            <person name="Rey L."/>
            <person name="Navarro A."/>
            <person name="Busquets A."/>
            <person name="Imperial J."/>
            <person name="Ruiz-Argueso T."/>
        </authorList>
    </citation>
    <scope>NUCLEOTIDE SEQUENCE [LARGE SCALE GENOMIC DNA]</scope>
    <source>
        <strain evidence="1 2">Ro19</strain>
    </source>
</reference>
<protein>
    <submittedName>
        <fullName evidence="1">Uncharacterized protein</fullName>
    </submittedName>
</protein>
<dbReference type="OrthoDB" id="8215188at2"/>
<dbReference type="AlphaFoldDB" id="A0A0R3MP51"/>
<evidence type="ECO:0000313" key="1">
    <source>
        <dbReference type="EMBL" id="KRR21927.1"/>
    </source>
</evidence>
<dbReference type="Proteomes" id="UP000052023">
    <property type="component" value="Unassembled WGS sequence"/>
</dbReference>
<dbReference type="RefSeq" id="WP_057845820.1">
    <property type="nucleotide sequence ID" value="NZ_LLYA01000170.1"/>
</dbReference>
<proteinExistence type="predicted"/>
<sequence length="198" mass="22099">MNFLMRAAFVLGGIFLGVNLINFFVLGHSGDYLPGGERMGEWKAAKIREACYPALEHLEGDGQLPKLSTKDHRVDWRDLTSAKEITAALNCYLVTHPNAICERDNRAYIVDYIGRYFAKFDEMMNTAKRYGESEMSTVRDLWDSPRNRAISAALMQDASNGRLITADFGWTVPAPIKPMLDRYKGATDNCPRGLAAGA</sequence>